<dbReference type="PANTHER" id="PTHR10543:SF24">
    <property type="entry name" value="CAROTENOID ISOMEROOXYGENASE"/>
    <property type="match status" value="1"/>
</dbReference>
<gene>
    <name evidence="6" type="ORF">ACJ73_09756</name>
</gene>
<dbReference type="GO" id="GO:0016121">
    <property type="term" value="P:carotene catabolic process"/>
    <property type="evidence" value="ECO:0007669"/>
    <property type="project" value="TreeGrafter"/>
</dbReference>
<dbReference type="InterPro" id="IPR004294">
    <property type="entry name" value="Carotenoid_Oase"/>
</dbReference>
<comment type="cofactor">
    <cofactor evidence="5">
        <name>Fe(2+)</name>
        <dbReference type="ChEBI" id="CHEBI:29033"/>
    </cofactor>
    <text evidence="5">Binds 1 Fe(2+) ion per subunit.</text>
</comment>
<dbReference type="AlphaFoldDB" id="A0A1J9PRT2"/>
<dbReference type="STRING" id="1658174.A0A1J9PRT2"/>
<comment type="caution">
    <text evidence="6">The sequence shown here is derived from an EMBL/GenBank/DDBJ whole genome shotgun (WGS) entry which is preliminary data.</text>
</comment>
<protein>
    <submittedName>
        <fullName evidence="6">Uncharacterized protein</fullName>
    </submittedName>
</protein>
<evidence type="ECO:0000256" key="1">
    <source>
        <dbReference type="ARBA" id="ARBA00006787"/>
    </source>
</evidence>
<reference evidence="6 7" key="1">
    <citation type="submission" date="2015-08" db="EMBL/GenBank/DDBJ databases">
        <title>Emmonsia species relationships and genome sequence.</title>
        <authorList>
            <person name="Cuomo C.A."/>
            <person name="Schwartz I.S."/>
            <person name="Kenyon C."/>
            <person name="De Hoog G.S."/>
            <person name="Govender N.P."/>
            <person name="Botha A."/>
            <person name="Moreno L."/>
            <person name="De Vries M."/>
            <person name="Munoz J.F."/>
            <person name="Stielow J.B."/>
        </authorList>
    </citation>
    <scope>NUCLEOTIDE SEQUENCE [LARGE SCALE GENOMIC DNA]</scope>
    <source>
        <strain evidence="6 7">EI222</strain>
    </source>
</reference>
<dbReference type="PANTHER" id="PTHR10543">
    <property type="entry name" value="BETA-CAROTENE DIOXYGENASE"/>
    <property type="match status" value="1"/>
</dbReference>
<feature type="binding site" evidence="5">
    <location>
        <position position="345"/>
    </location>
    <ligand>
        <name>Fe cation</name>
        <dbReference type="ChEBI" id="CHEBI:24875"/>
        <note>catalytic</note>
    </ligand>
</feature>
<feature type="binding site" evidence="5">
    <location>
        <position position="231"/>
    </location>
    <ligand>
        <name>Fe cation</name>
        <dbReference type="ChEBI" id="CHEBI:24875"/>
        <note>catalytic</note>
    </ligand>
</feature>
<dbReference type="GO" id="GO:0046872">
    <property type="term" value="F:metal ion binding"/>
    <property type="evidence" value="ECO:0007669"/>
    <property type="project" value="UniProtKB-KW"/>
</dbReference>
<comment type="similarity">
    <text evidence="1">Belongs to the carotenoid oxygenase family.</text>
</comment>
<name>A0A1J9PRT2_9EURO</name>
<feature type="binding site" evidence="5">
    <location>
        <position position="281"/>
    </location>
    <ligand>
        <name>Fe cation</name>
        <dbReference type="ChEBI" id="CHEBI:24875"/>
        <note>catalytic</note>
    </ligand>
</feature>
<dbReference type="Proteomes" id="UP000242791">
    <property type="component" value="Unassembled WGS sequence"/>
</dbReference>
<keyword evidence="3" id="KW-0560">Oxidoreductase</keyword>
<evidence type="ECO:0000256" key="5">
    <source>
        <dbReference type="PIRSR" id="PIRSR604294-1"/>
    </source>
</evidence>
<keyword evidence="2 5" id="KW-0479">Metal-binding</keyword>
<evidence type="ECO:0000313" key="6">
    <source>
        <dbReference type="EMBL" id="OJD10563.1"/>
    </source>
</evidence>
<evidence type="ECO:0000256" key="4">
    <source>
        <dbReference type="ARBA" id="ARBA00023004"/>
    </source>
</evidence>
<feature type="binding site" evidence="5">
    <location>
        <position position="545"/>
    </location>
    <ligand>
        <name>Fe cation</name>
        <dbReference type="ChEBI" id="CHEBI:24875"/>
        <note>catalytic</note>
    </ligand>
</feature>
<evidence type="ECO:0000313" key="7">
    <source>
        <dbReference type="Proteomes" id="UP000242791"/>
    </source>
</evidence>
<proteinExistence type="inferred from homology"/>
<dbReference type="Pfam" id="PF03055">
    <property type="entry name" value="RPE65"/>
    <property type="match status" value="1"/>
</dbReference>
<dbReference type="GO" id="GO:0010436">
    <property type="term" value="F:carotenoid dioxygenase activity"/>
    <property type="evidence" value="ECO:0007669"/>
    <property type="project" value="TreeGrafter"/>
</dbReference>
<dbReference type="OrthoDB" id="407010at2759"/>
<sequence>TILSSLLYSQSLHIYHGSAVKMSKSLTSTEPLENGPPPDTNPVTLGLYASPEIRDPTNLKIQGTIPTWLTGSLYRSAAATWDVGSYTAEHWFDGFSRNHRFEIANGAVSYRSRNGAEELMDFVRETGRYPTSSFGSDPCKIIFGEFEATYRDGSNSRGKASSGNVGVSYAPNFAGIPGNSTTQGAPFDALVSTTDANELQRIDPVTLEPGELFTYEASNKLLVNSGQSAAHPVVGEDGAVYNYVLDQKTSPPTYYVFGISPPKGETKILATITDAPASYIHALFGSEKHLVLVVWQADFVKEAITILDSIGDWDPERKTLFYVIDRANGGLLRKYESPDAFFAFHEINTFENEAGDIFVDLPRMDDYSFLSAAKMSNLRANLGTPNASSSNDLAGAFTRYRLPYHDNRAPLAGGTLPTYKAEIDISLCLAQANIELPRIHPGKMGRPYRFSYGIHVEKTGNFADSIIKIDGDEKTWLVWAPATRHVPSEPIFVPRPGATDEDDGVVLTVVMDVHVKQSSLVVIHAKTMKELGRARMPIVMTYGFHGAWGQGPIQPRAGEL</sequence>
<evidence type="ECO:0000256" key="3">
    <source>
        <dbReference type="ARBA" id="ARBA00023002"/>
    </source>
</evidence>
<feature type="non-terminal residue" evidence="6">
    <location>
        <position position="1"/>
    </location>
</feature>
<keyword evidence="4 5" id="KW-0408">Iron</keyword>
<evidence type="ECO:0000256" key="2">
    <source>
        <dbReference type="ARBA" id="ARBA00022723"/>
    </source>
</evidence>
<accession>A0A1J9PRT2</accession>
<dbReference type="EMBL" id="LGTZ01002956">
    <property type="protein sequence ID" value="OJD10563.1"/>
    <property type="molecule type" value="Genomic_DNA"/>
</dbReference>
<keyword evidence="7" id="KW-1185">Reference proteome</keyword>
<dbReference type="VEuPathDB" id="FungiDB:ACJ73_09756"/>
<organism evidence="6 7">
    <name type="scientific">Blastomyces percursus</name>
    <dbReference type="NCBI Taxonomy" id="1658174"/>
    <lineage>
        <taxon>Eukaryota</taxon>
        <taxon>Fungi</taxon>
        <taxon>Dikarya</taxon>
        <taxon>Ascomycota</taxon>
        <taxon>Pezizomycotina</taxon>
        <taxon>Eurotiomycetes</taxon>
        <taxon>Eurotiomycetidae</taxon>
        <taxon>Onygenales</taxon>
        <taxon>Ajellomycetaceae</taxon>
        <taxon>Blastomyces</taxon>
    </lineage>
</organism>